<sequence>MTDRVTPFPGRRSSGVHPEGETGRVLRFHSEAARGPSLHETDVVVIGANPLLNALAALAEVCAGRRVILVPTIGADDWGYELGVQATFHRFVDAAAETLYALSPSRRLDFRNTAFPEPDWTKLFQRLHERRRRILDADVLRLEVGVGLTCVDDGAHLRLAVGTAPASEPPRPLAELNCIRSACAATWESDLPRAVFAAEPGTEQAVLAVAAIVTSAGALAEVPENSSRIKLLGTARGAPADAADKSDRAFDDVLAAIKAIPHPDA</sequence>
<gene>
    <name evidence="2" type="ORF">KL86APRO_20229</name>
</gene>
<reference evidence="2" key="1">
    <citation type="submission" date="2016-04" db="EMBL/GenBank/DDBJ databases">
        <authorList>
            <person name="Evans L.H."/>
            <person name="Alamgir A."/>
            <person name="Owens N."/>
            <person name="Weber N.D."/>
            <person name="Virtaneva K."/>
            <person name="Barbian K."/>
            <person name="Babar A."/>
            <person name="Rosenke K."/>
        </authorList>
    </citation>
    <scope>NUCLEOTIDE SEQUENCE</scope>
    <source>
        <strain evidence="2">86</strain>
    </source>
</reference>
<proteinExistence type="predicted"/>
<evidence type="ECO:0000313" key="2">
    <source>
        <dbReference type="EMBL" id="SBW11553.1"/>
    </source>
</evidence>
<dbReference type="AlphaFoldDB" id="A0A212KIL9"/>
<evidence type="ECO:0000256" key="1">
    <source>
        <dbReference type="SAM" id="MobiDB-lite"/>
    </source>
</evidence>
<protein>
    <submittedName>
        <fullName evidence="2">Uncharacterized protein</fullName>
    </submittedName>
</protein>
<feature type="region of interest" description="Disordered" evidence="1">
    <location>
        <begin position="1"/>
        <end position="22"/>
    </location>
</feature>
<dbReference type="EMBL" id="FLUO01000002">
    <property type="protein sequence ID" value="SBW11553.1"/>
    <property type="molecule type" value="Genomic_DNA"/>
</dbReference>
<organism evidence="2">
    <name type="scientific">uncultured Alphaproteobacteria bacterium</name>
    <dbReference type="NCBI Taxonomy" id="91750"/>
    <lineage>
        <taxon>Bacteria</taxon>
        <taxon>Pseudomonadati</taxon>
        <taxon>Pseudomonadota</taxon>
        <taxon>Alphaproteobacteria</taxon>
        <taxon>environmental samples</taxon>
    </lineage>
</organism>
<name>A0A212KIL9_9PROT</name>
<accession>A0A212KIL9</accession>